<dbReference type="Proteomes" id="UP000531251">
    <property type="component" value="Unassembled WGS sequence"/>
</dbReference>
<gene>
    <name evidence="13" type="ORF">GGR89_002742</name>
</gene>
<name>A0A7X5Y0K6_9SPHN</name>
<dbReference type="InterPro" id="IPR011495">
    <property type="entry name" value="Sig_transdc_His_kin_sub2_dim/P"/>
</dbReference>
<dbReference type="Gene3D" id="1.20.120.620">
    <property type="entry name" value="Backbone structure of the membrane domain of e. Coli histidine kinase receptor kdpd"/>
    <property type="match status" value="1"/>
</dbReference>
<feature type="transmembrane region" description="Helical" evidence="11">
    <location>
        <begin position="70"/>
        <end position="91"/>
    </location>
</feature>
<dbReference type="Pfam" id="PF13581">
    <property type="entry name" value="HATPase_c_2"/>
    <property type="match status" value="1"/>
</dbReference>
<dbReference type="PANTHER" id="PTHR43065">
    <property type="entry name" value="SENSOR HISTIDINE KINASE"/>
    <property type="match status" value="1"/>
</dbReference>
<dbReference type="PROSITE" id="PS50109">
    <property type="entry name" value="HIS_KIN"/>
    <property type="match status" value="1"/>
</dbReference>
<dbReference type="Pfam" id="PF13493">
    <property type="entry name" value="DUF4118"/>
    <property type="match status" value="1"/>
</dbReference>
<protein>
    <submittedName>
        <fullName evidence="13">Two-component sensor histidine kinase</fullName>
    </submittedName>
</protein>
<feature type="transmembrane region" description="Helical" evidence="11">
    <location>
        <begin position="20"/>
        <end position="39"/>
    </location>
</feature>
<feature type="transmembrane region" description="Helical" evidence="11">
    <location>
        <begin position="45"/>
        <end position="63"/>
    </location>
</feature>
<dbReference type="GO" id="GO:0016020">
    <property type="term" value="C:membrane"/>
    <property type="evidence" value="ECO:0007669"/>
    <property type="project" value="UniProtKB-SubCell"/>
</dbReference>
<feature type="domain" description="Histidine kinase" evidence="12">
    <location>
        <begin position="144"/>
        <end position="333"/>
    </location>
</feature>
<evidence type="ECO:0000256" key="10">
    <source>
        <dbReference type="ARBA" id="ARBA00023136"/>
    </source>
</evidence>
<feature type="transmembrane region" description="Helical" evidence="11">
    <location>
        <begin position="97"/>
        <end position="116"/>
    </location>
</feature>
<dbReference type="Gene3D" id="3.30.565.10">
    <property type="entry name" value="Histidine kinase-like ATPase, C-terminal domain"/>
    <property type="match status" value="1"/>
</dbReference>
<dbReference type="GO" id="GO:0000160">
    <property type="term" value="P:phosphorelay signal transduction system"/>
    <property type="evidence" value="ECO:0007669"/>
    <property type="project" value="UniProtKB-KW"/>
</dbReference>
<dbReference type="InterPro" id="IPR025201">
    <property type="entry name" value="KdpD_TM"/>
</dbReference>
<organism evidence="13 14">
    <name type="scientific">Sphingomonas trueperi</name>
    <dbReference type="NCBI Taxonomy" id="53317"/>
    <lineage>
        <taxon>Bacteria</taxon>
        <taxon>Pseudomonadati</taxon>
        <taxon>Pseudomonadota</taxon>
        <taxon>Alphaproteobacteria</taxon>
        <taxon>Sphingomonadales</taxon>
        <taxon>Sphingomonadaceae</taxon>
        <taxon>Sphingomonas</taxon>
    </lineage>
</organism>
<evidence type="ECO:0000256" key="8">
    <source>
        <dbReference type="ARBA" id="ARBA00022989"/>
    </source>
</evidence>
<dbReference type="PANTHER" id="PTHR43065:SF23">
    <property type="entry name" value="SENSOR HISTIDINE KINASE PDTAS"/>
    <property type="match status" value="1"/>
</dbReference>
<dbReference type="Pfam" id="PF07568">
    <property type="entry name" value="HisKA_2"/>
    <property type="match status" value="1"/>
</dbReference>
<evidence type="ECO:0000256" key="3">
    <source>
        <dbReference type="ARBA" id="ARBA00022679"/>
    </source>
</evidence>
<keyword evidence="9" id="KW-0902">Two-component regulatory system</keyword>
<reference evidence="13 14" key="1">
    <citation type="submission" date="2020-03" db="EMBL/GenBank/DDBJ databases">
        <title>Genomic Encyclopedia of Type Strains, Phase IV (KMG-IV): sequencing the most valuable type-strain genomes for metagenomic binning, comparative biology and taxonomic classification.</title>
        <authorList>
            <person name="Goeker M."/>
        </authorList>
    </citation>
    <scope>NUCLEOTIDE SEQUENCE [LARGE SCALE GENOMIC DNA]</scope>
    <source>
        <strain evidence="13 14">DSM 7225</strain>
    </source>
</reference>
<dbReference type="InterPro" id="IPR038318">
    <property type="entry name" value="KdpD_sf"/>
</dbReference>
<evidence type="ECO:0000256" key="1">
    <source>
        <dbReference type="ARBA" id="ARBA00004141"/>
    </source>
</evidence>
<comment type="subcellular location">
    <subcellularLocation>
        <location evidence="1">Membrane</location>
        <topology evidence="1">Multi-pass membrane protein</topology>
    </subcellularLocation>
</comment>
<keyword evidence="5" id="KW-0547">Nucleotide-binding</keyword>
<keyword evidence="4 11" id="KW-0812">Transmembrane</keyword>
<evidence type="ECO:0000313" key="14">
    <source>
        <dbReference type="Proteomes" id="UP000531251"/>
    </source>
</evidence>
<evidence type="ECO:0000256" key="6">
    <source>
        <dbReference type="ARBA" id="ARBA00022777"/>
    </source>
</evidence>
<dbReference type="AlphaFoldDB" id="A0A7X5Y0K6"/>
<dbReference type="SMART" id="SM00387">
    <property type="entry name" value="HATPase_c"/>
    <property type="match status" value="1"/>
</dbReference>
<keyword evidence="6 13" id="KW-0418">Kinase</keyword>
<keyword evidence="7" id="KW-0067">ATP-binding</keyword>
<keyword evidence="3" id="KW-0808">Transferase</keyword>
<dbReference type="SUPFAM" id="SSF55874">
    <property type="entry name" value="ATPase domain of HSP90 chaperone/DNA topoisomerase II/histidine kinase"/>
    <property type="match status" value="1"/>
</dbReference>
<comment type="caution">
    <text evidence="13">The sequence shown here is derived from an EMBL/GenBank/DDBJ whole genome shotgun (WGS) entry which is preliminary data.</text>
</comment>
<dbReference type="EMBL" id="JAATJB010000008">
    <property type="protein sequence ID" value="NJB98410.1"/>
    <property type="molecule type" value="Genomic_DNA"/>
</dbReference>
<dbReference type="GO" id="GO:0016301">
    <property type="term" value="F:kinase activity"/>
    <property type="evidence" value="ECO:0007669"/>
    <property type="project" value="UniProtKB-KW"/>
</dbReference>
<proteinExistence type="predicted"/>
<evidence type="ECO:0000256" key="2">
    <source>
        <dbReference type="ARBA" id="ARBA00022553"/>
    </source>
</evidence>
<dbReference type="InterPro" id="IPR003594">
    <property type="entry name" value="HATPase_dom"/>
</dbReference>
<evidence type="ECO:0000313" key="13">
    <source>
        <dbReference type="EMBL" id="NJB98410.1"/>
    </source>
</evidence>
<dbReference type="InterPro" id="IPR005467">
    <property type="entry name" value="His_kinase_dom"/>
</dbReference>
<keyword evidence="8 11" id="KW-1133">Transmembrane helix</keyword>
<evidence type="ECO:0000256" key="4">
    <source>
        <dbReference type="ARBA" id="ARBA00022692"/>
    </source>
</evidence>
<evidence type="ECO:0000256" key="11">
    <source>
        <dbReference type="SAM" id="Phobius"/>
    </source>
</evidence>
<sequence>MNSYHRTLENLPLLKKRRPLAYAITVGFCAIAWWLRLVLDPFFPPGFPYLTFFPAVILASFLFGRGPGVIAAILCGLLAWYFFIPPLYSFALQRGTAVALLFYAGVVTVDILLVHWMQLANARLMAERERSASLAARTEILFEELQHRVSNNLQMVGAMLALQRRGIADGEAKRAIGEAAAKLQLIGRIQRRLYGSRGEPLALDAFVTALVEDLAESSGKPGIRHVVEANSALLLPPDRAIPLALIVAEGIANAIEHGFADRETGTILVQVCAEGDRLSLSIRDDGAGVAEGFDLAAVDSLGLRIARNLAQGMDAELRIAPARPGPGTLVELRNIPIDRAVQPA</sequence>
<accession>A0A7X5Y0K6</accession>
<keyword evidence="2" id="KW-0597">Phosphoprotein</keyword>
<evidence type="ECO:0000256" key="5">
    <source>
        <dbReference type="ARBA" id="ARBA00022741"/>
    </source>
</evidence>
<evidence type="ECO:0000256" key="7">
    <source>
        <dbReference type="ARBA" id="ARBA00022840"/>
    </source>
</evidence>
<keyword evidence="14" id="KW-1185">Reference proteome</keyword>
<keyword evidence="10 11" id="KW-0472">Membrane</keyword>
<dbReference type="RefSeq" id="WP_164521771.1">
    <property type="nucleotide sequence ID" value="NZ_BAAADY010000023.1"/>
</dbReference>
<dbReference type="GO" id="GO:0005524">
    <property type="term" value="F:ATP binding"/>
    <property type="evidence" value="ECO:0007669"/>
    <property type="project" value="UniProtKB-KW"/>
</dbReference>
<dbReference type="InterPro" id="IPR036890">
    <property type="entry name" value="HATPase_C_sf"/>
</dbReference>
<evidence type="ECO:0000256" key="9">
    <source>
        <dbReference type="ARBA" id="ARBA00023012"/>
    </source>
</evidence>
<evidence type="ECO:0000259" key="12">
    <source>
        <dbReference type="PROSITE" id="PS50109"/>
    </source>
</evidence>